<feature type="chain" id="PRO_5022219831" description="Lipocalin-like domain-containing protein" evidence="1">
    <location>
        <begin position="20"/>
        <end position="254"/>
    </location>
</feature>
<reference evidence="2 3" key="1">
    <citation type="submission" date="2019-07" db="EMBL/GenBank/DDBJ databases">
        <authorList>
            <person name="Huq M.A."/>
        </authorList>
    </citation>
    <scope>NUCLEOTIDE SEQUENCE [LARGE SCALE GENOMIC DNA]</scope>
    <source>
        <strain evidence="2 3">MAH-19</strain>
    </source>
</reference>
<dbReference type="EMBL" id="VLPK01000002">
    <property type="protein sequence ID" value="TSJ40701.1"/>
    <property type="molecule type" value="Genomic_DNA"/>
</dbReference>
<accession>A0A556ML95</accession>
<sequence length="254" mass="29026">MKKIIMLVYVACASFLAHAQIAPEKLLGTWTLIKYDYGNGNSGDQTKTRFTKKLIITPEYFTALNYDTSGTIIKTVLYGSYRANYFCCIGPYPNKVPGKSIVELTILNSTGNSTHLISQKIHRNLELDKEGFLHVDDVNGHKKTSEVWMPVKEISFPWASSKRSFDVEESLKFDTRALLVLKKGDEKIILKRNKAYPKPFHFLQAVQVEEVEVFNDEDAIRFYGTDGRFGVITVKILKEYLPTVIEQLKKQKNM</sequence>
<organism evidence="2 3">
    <name type="scientific">Mucilaginibacter corticis</name>
    <dbReference type="NCBI Taxonomy" id="2597670"/>
    <lineage>
        <taxon>Bacteria</taxon>
        <taxon>Pseudomonadati</taxon>
        <taxon>Bacteroidota</taxon>
        <taxon>Sphingobacteriia</taxon>
        <taxon>Sphingobacteriales</taxon>
        <taxon>Sphingobacteriaceae</taxon>
        <taxon>Mucilaginibacter</taxon>
    </lineage>
</organism>
<keyword evidence="3" id="KW-1185">Reference proteome</keyword>
<protein>
    <recommendedName>
        <fullName evidence="4">Lipocalin-like domain-containing protein</fullName>
    </recommendedName>
</protein>
<evidence type="ECO:0000313" key="2">
    <source>
        <dbReference type="EMBL" id="TSJ40701.1"/>
    </source>
</evidence>
<evidence type="ECO:0008006" key="4">
    <source>
        <dbReference type="Google" id="ProtNLM"/>
    </source>
</evidence>
<dbReference type="RefSeq" id="WP_144248738.1">
    <property type="nucleotide sequence ID" value="NZ_VLPK01000002.1"/>
</dbReference>
<feature type="signal peptide" evidence="1">
    <location>
        <begin position="1"/>
        <end position="19"/>
    </location>
</feature>
<dbReference type="AlphaFoldDB" id="A0A556ML95"/>
<proteinExistence type="predicted"/>
<dbReference type="Proteomes" id="UP000318733">
    <property type="component" value="Unassembled WGS sequence"/>
</dbReference>
<comment type="caution">
    <text evidence="2">The sequence shown here is derived from an EMBL/GenBank/DDBJ whole genome shotgun (WGS) entry which is preliminary data.</text>
</comment>
<keyword evidence="1" id="KW-0732">Signal</keyword>
<evidence type="ECO:0000256" key="1">
    <source>
        <dbReference type="SAM" id="SignalP"/>
    </source>
</evidence>
<gene>
    <name evidence="2" type="ORF">FO440_13225</name>
</gene>
<evidence type="ECO:0000313" key="3">
    <source>
        <dbReference type="Proteomes" id="UP000318733"/>
    </source>
</evidence>
<name>A0A556ML95_9SPHI</name>